<evidence type="ECO:0000313" key="2">
    <source>
        <dbReference type="Proteomes" id="UP001600165"/>
    </source>
</evidence>
<proteinExistence type="predicted"/>
<sequence>MTKATLQAPTETLKEAIALAKDPDNSQQAQAQFQAICQQLAASESEAADLLQMLWKEYVATQRSATFWQEMCQVEKHLSERISENHIQLKQNYLRLMREQ</sequence>
<gene>
    <name evidence="1" type="ORF">ACFVKH_07305</name>
</gene>
<dbReference type="RefSeq" id="WP_377963483.1">
    <property type="nucleotide sequence ID" value="NZ_JBHZOL010000048.1"/>
</dbReference>
<dbReference type="Proteomes" id="UP001600165">
    <property type="component" value="Unassembled WGS sequence"/>
</dbReference>
<accession>A0ABW6IEM5</accession>
<reference evidence="1 2" key="1">
    <citation type="submission" date="2024-10" db="EMBL/GenBank/DDBJ databases">
        <authorList>
            <person name="Ratan Roy A."/>
            <person name="Morales Sandoval P.H."/>
            <person name="De Los Santos Villalobos S."/>
            <person name="Chakraborty S."/>
            <person name="Mukherjee J."/>
        </authorList>
    </citation>
    <scope>NUCLEOTIDE SEQUENCE [LARGE SCALE GENOMIC DNA]</scope>
    <source>
        <strain evidence="1 2">S1</strain>
    </source>
</reference>
<keyword evidence="2" id="KW-1185">Reference proteome</keyword>
<name>A0ABW6IEM5_9CYAN</name>
<organism evidence="1 2">
    <name type="scientific">Almyronema epifaneia S1</name>
    <dbReference type="NCBI Taxonomy" id="2991925"/>
    <lineage>
        <taxon>Bacteria</taxon>
        <taxon>Bacillati</taxon>
        <taxon>Cyanobacteriota</taxon>
        <taxon>Cyanophyceae</taxon>
        <taxon>Nodosilineales</taxon>
        <taxon>Nodosilineaceae</taxon>
        <taxon>Almyronema</taxon>
        <taxon>Almyronema epifaneia</taxon>
    </lineage>
</organism>
<dbReference type="EMBL" id="JBHZOL010000048">
    <property type="protein sequence ID" value="MFE4106075.1"/>
    <property type="molecule type" value="Genomic_DNA"/>
</dbReference>
<comment type="caution">
    <text evidence="1">The sequence shown here is derived from an EMBL/GenBank/DDBJ whole genome shotgun (WGS) entry which is preliminary data.</text>
</comment>
<protein>
    <submittedName>
        <fullName evidence="1">Uncharacterized protein</fullName>
    </submittedName>
</protein>
<evidence type="ECO:0000313" key="1">
    <source>
        <dbReference type="EMBL" id="MFE4106075.1"/>
    </source>
</evidence>